<dbReference type="InterPro" id="IPR050111">
    <property type="entry name" value="C-type_lectin/snaclec_domain"/>
</dbReference>
<dbReference type="OrthoDB" id="7950296at2759"/>
<dbReference type="PANTHER" id="PTHR22803">
    <property type="entry name" value="MANNOSE, PHOSPHOLIPASE, LECTIN RECEPTOR RELATED"/>
    <property type="match status" value="1"/>
</dbReference>
<dbReference type="EMBL" id="OUUW01000006">
    <property type="protein sequence ID" value="SPP81489.1"/>
    <property type="molecule type" value="Genomic_DNA"/>
</dbReference>
<gene>
    <name evidence="4" type="ORF">DGUA_6G013118</name>
</gene>
<name>A0A3B0K658_DROGU</name>
<keyword evidence="2" id="KW-0732">Signal</keyword>
<dbReference type="Pfam" id="PF00059">
    <property type="entry name" value="Lectin_C"/>
    <property type="match status" value="1"/>
</dbReference>
<dbReference type="SMART" id="SM00034">
    <property type="entry name" value="CLECT"/>
    <property type="match status" value="1"/>
</dbReference>
<feature type="signal peptide" evidence="2">
    <location>
        <begin position="1"/>
        <end position="23"/>
    </location>
</feature>
<proteinExistence type="predicted"/>
<feature type="chain" id="PRO_5017487489" evidence="2">
    <location>
        <begin position="24"/>
        <end position="239"/>
    </location>
</feature>
<reference evidence="5" key="1">
    <citation type="submission" date="2018-01" db="EMBL/GenBank/DDBJ databases">
        <authorList>
            <person name="Alioto T."/>
            <person name="Alioto T."/>
        </authorList>
    </citation>
    <scope>NUCLEOTIDE SEQUENCE [LARGE SCALE GENOMIC DNA]</scope>
</reference>
<feature type="domain" description="C-type lectin" evidence="3">
    <location>
        <begin position="117"/>
        <end position="234"/>
    </location>
</feature>
<evidence type="ECO:0000313" key="4">
    <source>
        <dbReference type="EMBL" id="SPP81489.1"/>
    </source>
</evidence>
<evidence type="ECO:0000256" key="2">
    <source>
        <dbReference type="SAM" id="SignalP"/>
    </source>
</evidence>
<evidence type="ECO:0000313" key="5">
    <source>
        <dbReference type="Proteomes" id="UP000268350"/>
    </source>
</evidence>
<feature type="coiled-coil region" evidence="1">
    <location>
        <begin position="68"/>
        <end position="95"/>
    </location>
</feature>
<evidence type="ECO:0000259" key="3">
    <source>
        <dbReference type="PROSITE" id="PS50041"/>
    </source>
</evidence>
<dbReference type="InterPro" id="IPR016186">
    <property type="entry name" value="C-type_lectin-like/link_sf"/>
</dbReference>
<dbReference type="Gene3D" id="3.10.100.10">
    <property type="entry name" value="Mannose-Binding Protein A, subunit A"/>
    <property type="match status" value="1"/>
</dbReference>
<evidence type="ECO:0000256" key="1">
    <source>
        <dbReference type="SAM" id="Coils"/>
    </source>
</evidence>
<organism evidence="4 5">
    <name type="scientific">Drosophila guanche</name>
    <name type="common">Fruit fly</name>
    <dbReference type="NCBI Taxonomy" id="7266"/>
    <lineage>
        <taxon>Eukaryota</taxon>
        <taxon>Metazoa</taxon>
        <taxon>Ecdysozoa</taxon>
        <taxon>Arthropoda</taxon>
        <taxon>Hexapoda</taxon>
        <taxon>Insecta</taxon>
        <taxon>Pterygota</taxon>
        <taxon>Neoptera</taxon>
        <taxon>Endopterygota</taxon>
        <taxon>Diptera</taxon>
        <taxon>Brachycera</taxon>
        <taxon>Muscomorpha</taxon>
        <taxon>Ephydroidea</taxon>
        <taxon>Drosophilidae</taxon>
        <taxon>Drosophila</taxon>
        <taxon>Sophophora</taxon>
    </lineage>
</organism>
<dbReference type="InterPro" id="IPR001304">
    <property type="entry name" value="C-type_lectin-like"/>
</dbReference>
<accession>A0A3B0K658</accession>
<dbReference type="SUPFAM" id="SSF56436">
    <property type="entry name" value="C-type lectin-like"/>
    <property type="match status" value="1"/>
</dbReference>
<dbReference type="OMA" id="FAARDIC"/>
<dbReference type="AlphaFoldDB" id="A0A3B0K658"/>
<keyword evidence="5" id="KW-1185">Reference proteome</keyword>
<dbReference type="STRING" id="7266.A0A3B0K658"/>
<dbReference type="CDD" id="cd00037">
    <property type="entry name" value="CLECT"/>
    <property type="match status" value="1"/>
</dbReference>
<sequence length="239" mass="26719">MPKTASSLLLYILIASQLQKSLTSDSSATLSTESSESQCGGYCFTALKPILDHIAANQQRWNACDATNQQCEAKLERIESQLVVLQEKVSAIEAVKTPEGNLVVIPKAKKLENFVQIGSRFFYIEQHHRVNWFAATNICRQMGGHLASPSSEKEWSAIKERLTRGRNYWLGISDLATEGLYLSQATGNMASYLSWSSGEPNNHNNKENCVELRSDSDFLMNDIECTYKTYFICEAANES</sequence>
<dbReference type="InterPro" id="IPR016187">
    <property type="entry name" value="CTDL_fold"/>
</dbReference>
<protein>
    <submittedName>
        <fullName evidence="4">Blast:Accessory gland protein Acp29AB</fullName>
    </submittedName>
</protein>
<dbReference type="PROSITE" id="PS50041">
    <property type="entry name" value="C_TYPE_LECTIN_2"/>
    <property type="match status" value="1"/>
</dbReference>
<dbReference type="Proteomes" id="UP000268350">
    <property type="component" value="Unassembled WGS sequence"/>
</dbReference>
<keyword evidence="1" id="KW-0175">Coiled coil</keyword>